<dbReference type="InterPro" id="IPR006016">
    <property type="entry name" value="UspA"/>
</dbReference>
<dbReference type="SUPFAM" id="SSF52402">
    <property type="entry name" value="Adenine nucleotide alpha hydrolases-like"/>
    <property type="match status" value="1"/>
</dbReference>
<feature type="domain" description="UspA" evidence="3">
    <location>
        <begin position="23"/>
        <end position="151"/>
    </location>
</feature>
<dbReference type="eggNOG" id="COG0589">
    <property type="taxonomic scope" value="Bacteria"/>
</dbReference>
<evidence type="ECO:0000256" key="1">
    <source>
        <dbReference type="ARBA" id="ARBA00008791"/>
    </source>
</evidence>
<dbReference type="Pfam" id="PF00582">
    <property type="entry name" value="Usp"/>
    <property type="match status" value="1"/>
</dbReference>
<keyword evidence="5" id="KW-1185">Reference proteome</keyword>
<dbReference type="Gene3D" id="3.40.50.620">
    <property type="entry name" value="HUPs"/>
    <property type="match status" value="2"/>
</dbReference>
<feature type="compositionally biased region" description="Polar residues" evidence="2">
    <location>
        <begin position="9"/>
        <end position="18"/>
    </location>
</feature>
<evidence type="ECO:0000256" key="2">
    <source>
        <dbReference type="SAM" id="MobiDB-lite"/>
    </source>
</evidence>
<comment type="similarity">
    <text evidence="1">Belongs to the universal stress protein A family.</text>
</comment>
<dbReference type="AlphaFoldDB" id="D5PDR3"/>
<name>D5PDR3_9MYCO</name>
<dbReference type="Proteomes" id="UP000003653">
    <property type="component" value="Unassembled WGS sequence"/>
</dbReference>
<reference evidence="4 5" key="1">
    <citation type="submission" date="2010-04" db="EMBL/GenBank/DDBJ databases">
        <authorList>
            <person name="Muzny D."/>
            <person name="Qin X."/>
            <person name="Deng J."/>
            <person name="Jiang H."/>
            <person name="Liu Y."/>
            <person name="Qu J."/>
            <person name="Song X.-Z."/>
            <person name="Zhang L."/>
            <person name="Thornton R."/>
            <person name="Coyle M."/>
            <person name="Francisco L."/>
            <person name="Jackson L."/>
            <person name="Javaid M."/>
            <person name="Korchina V."/>
            <person name="Kovar C."/>
            <person name="Mata R."/>
            <person name="Mathew T."/>
            <person name="Ngo R."/>
            <person name="Nguyen L."/>
            <person name="Nguyen N."/>
            <person name="Okwuonu G."/>
            <person name="Ongeri F."/>
            <person name="Pham C."/>
            <person name="Simmons D."/>
            <person name="Wilczek-Boney K."/>
            <person name="Hale W."/>
            <person name="Jakkamsetti A."/>
            <person name="Pham P."/>
            <person name="Ruth R."/>
            <person name="San Lucas F."/>
            <person name="Warren J."/>
            <person name="Zhang J."/>
            <person name="Zhao Z."/>
            <person name="Zhou C."/>
            <person name="Zhu D."/>
            <person name="Lee S."/>
            <person name="Bess C."/>
            <person name="Blankenburg K."/>
            <person name="Forbes L."/>
            <person name="Fu Q."/>
            <person name="Gubbala S."/>
            <person name="Hirani K."/>
            <person name="Jayaseelan J.C."/>
            <person name="Lara F."/>
            <person name="Munidasa M."/>
            <person name="Palculict T."/>
            <person name="Patil S."/>
            <person name="Pu L.-L."/>
            <person name="Saada N."/>
            <person name="Tang L."/>
            <person name="Weissenberger G."/>
            <person name="Zhu Y."/>
            <person name="Hemphill L."/>
            <person name="Shang Y."/>
            <person name="Youmans B."/>
            <person name="Ayvaz T."/>
            <person name="Ross M."/>
            <person name="Santibanez J."/>
            <person name="Aqrawi P."/>
            <person name="Gross S."/>
            <person name="Joshi V."/>
            <person name="Fowler G."/>
            <person name="Nazareth L."/>
            <person name="Reid J."/>
            <person name="Worley K."/>
            <person name="Petrosino J."/>
            <person name="Highlander S."/>
            <person name="Gibbs R."/>
        </authorList>
    </citation>
    <scope>NUCLEOTIDE SEQUENCE [LARGE SCALE GENOMIC DNA]</scope>
    <source>
        <strain evidence="4 5">ATCC BAA-614</strain>
    </source>
</reference>
<evidence type="ECO:0000313" key="4">
    <source>
        <dbReference type="EMBL" id="EFG75778.1"/>
    </source>
</evidence>
<evidence type="ECO:0000259" key="3">
    <source>
        <dbReference type="Pfam" id="PF00582"/>
    </source>
</evidence>
<proteinExistence type="inferred from homology"/>
<comment type="caution">
    <text evidence="4">The sequence shown here is derived from an EMBL/GenBank/DDBJ whole genome shotgun (WGS) entry which is preliminary data.</text>
</comment>
<dbReference type="PANTHER" id="PTHR46268">
    <property type="entry name" value="STRESS RESPONSE PROTEIN NHAX"/>
    <property type="match status" value="1"/>
</dbReference>
<dbReference type="PANTHER" id="PTHR46268:SF6">
    <property type="entry name" value="UNIVERSAL STRESS PROTEIN UP12"/>
    <property type="match status" value="1"/>
</dbReference>
<organism evidence="4 5">
    <name type="scientific">Mycobacterium parascrofulaceum ATCC BAA-614</name>
    <dbReference type="NCBI Taxonomy" id="525368"/>
    <lineage>
        <taxon>Bacteria</taxon>
        <taxon>Bacillati</taxon>
        <taxon>Actinomycetota</taxon>
        <taxon>Actinomycetes</taxon>
        <taxon>Mycobacteriales</taxon>
        <taxon>Mycobacteriaceae</taxon>
        <taxon>Mycobacterium</taxon>
        <taxon>Mycobacterium simiae complex</taxon>
    </lineage>
</organism>
<protein>
    <submittedName>
        <fullName evidence="4">Universal stress family protein</fullName>
    </submittedName>
</protein>
<dbReference type="InterPro" id="IPR006015">
    <property type="entry name" value="Universal_stress_UspA"/>
</dbReference>
<sequence length="278" mass="29392">MKLPAYSSAEETAMSNSHPAPGVVVGVDGSKAAEQAALWAIDEAVSRDIPMRLVYVVDPRDAATPSACEARLAAARTALADAHRAVDAAGAPVKVETDIVCGRPLTKLLEESRSAAMMCIGSIGLKHARHGATSVATALARSAGCPVAVIHQPARRSAAPKVDSVLAEVDNGVVLRHAFEEARLRGAGLRALWVCRGEDQRDADEGTSSARAQLSRRLARWTRLYPDVRAEPVIVRGSVQQYLRAHPEAGLLLVTDPHANDDLCNGGHSVLAIRSSNL</sequence>
<evidence type="ECO:0000313" key="5">
    <source>
        <dbReference type="Proteomes" id="UP000003653"/>
    </source>
</evidence>
<feature type="region of interest" description="Disordered" evidence="2">
    <location>
        <begin position="1"/>
        <end position="20"/>
    </location>
</feature>
<accession>D5PDR3</accession>
<dbReference type="EMBL" id="ADNV01000299">
    <property type="protein sequence ID" value="EFG75778.1"/>
    <property type="molecule type" value="Genomic_DNA"/>
</dbReference>
<gene>
    <name evidence="4" type="ORF">HMPREF0591_4307</name>
</gene>
<dbReference type="HOGENOM" id="CLU_049301_2_3_11"/>
<dbReference type="InterPro" id="IPR014729">
    <property type="entry name" value="Rossmann-like_a/b/a_fold"/>
</dbReference>
<dbReference type="PRINTS" id="PR01438">
    <property type="entry name" value="UNVRSLSTRESS"/>
</dbReference>